<name>A0A1L9T685_9EURO</name>
<dbReference type="Proteomes" id="UP000184356">
    <property type="component" value="Unassembled WGS sequence"/>
</dbReference>
<dbReference type="AlphaFoldDB" id="A0A1L9T685"/>
<gene>
    <name evidence="1" type="ORF">ASPSYDRAFT_159547</name>
</gene>
<evidence type="ECO:0000313" key="2">
    <source>
        <dbReference type="Proteomes" id="UP000184356"/>
    </source>
</evidence>
<sequence length="278" mass="31704">MSGVTLEEEADYGRPAFDIFASDRWDHNHNTTRNSEEQWERLVWEWESLTLIDRYPYQERAESEDGPPELSEEIKRVLATHQTAHERNISLVSSDGWQTVWLRTCYDPGLVDKYEQMKSASEVPGWGVTGDKILDEPTRYDFDDDGSDSWRQVLVRVPGITDFSGVWGEDGGGSSIRYRSGQDDEEMIAKYQEDEGRWRDLSVAQLRIQAGLYLLDREAIESGLIKILWLDEHGQIVWENRLDPSTSALSRLTGSLLNAMSLIEMTGHDGTCGALIEI</sequence>
<dbReference type="EMBL" id="KV878593">
    <property type="protein sequence ID" value="OJJ54885.1"/>
    <property type="molecule type" value="Genomic_DNA"/>
</dbReference>
<dbReference type="OrthoDB" id="4364812at2759"/>
<organism evidence="1 2">
    <name type="scientific">Aspergillus sydowii CBS 593.65</name>
    <dbReference type="NCBI Taxonomy" id="1036612"/>
    <lineage>
        <taxon>Eukaryota</taxon>
        <taxon>Fungi</taxon>
        <taxon>Dikarya</taxon>
        <taxon>Ascomycota</taxon>
        <taxon>Pezizomycotina</taxon>
        <taxon>Eurotiomycetes</taxon>
        <taxon>Eurotiomycetidae</taxon>
        <taxon>Eurotiales</taxon>
        <taxon>Aspergillaceae</taxon>
        <taxon>Aspergillus</taxon>
        <taxon>Aspergillus subgen. Nidulantes</taxon>
    </lineage>
</organism>
<dbReference type="RefSeq" id="XP_040698691.1">
    <property type="nucleotide sequence ID" value="XM_040842837.1"/>
</dbReference>
<keyword evidence="2" id="KW-1185">Reference proteome</keyword>
<reference evidence="2" key="1">
    <citation type="journal article" date="2017" name="Genome Biol.">
        <title>Comparative genomics reveals high biological diversity and specific adaptations in the industrially and medically important fungal genus Aspergillus.</title>
        <authorList>
            <person name="de Vries R.P."/>
            <person name="Riley R."/>
            <person name="Wiebenga A."/>
            <person name="Aguilar-Osorio G."/>
            <person name="Amillis S."/>
            <person name="Uchima C.A."/>
            <person name="Anderluh G."/>
            <person name="Asadollahi M."/>
            <person name="Askin M."/>
            <person name="Barry K."/>
            <person name="Battaglia E."/>
            <person name="Bayram O."/>
            <person name="Benocci T."/>
            <person name="Braus-Stromeyer S.A."/>
            <person name="Caldana C."/>
            <person name="Canovas D."/>
            <person name="Cerqueira G.C."/>
            <person name="Chen F."/>
            <person name="Chen W."/>
            <person name="Choi C."/>
            <person name="Clum A."/>
            <person name="Dos Santos R.A."/>
            <person name="Damasio A.R."/>
            <person name="Diallinas G."/>
            <person name="Emri T."/>
            <person name="Fekete E."/>
            <person name="Flipphi M."/>
            <person name="Freyberg S."/>
            <person name="Gallo A."/>
            <person name="Gournas C."/>
            <person name="Habgood R."/>
            <person name="Hainaut M."/>
            <person name="Harispe M.L."/>
            <person name="Henrissat B."/>
            <person name="Hilden K.S."/>
            <person name="Hope R."/>
            <person name="Hossain A."/>
            <person name="Karabika E."/>
            <person name="Karaffa L."/>
            <person name="Karanyi Z."/>
            <person name="Krasevec N."/>
            <person name="Kuo A."/>
            <person name="Kusch H."/>
            <person name="LaButti K."/>
            <person name="Lagendijk E.L."/>
            <person name="Lapidus A."/>
            <person name="Levasseur A."/>
            <person name="Lindquist E."/>
            <person name="Lipzen A."/>
            <person name="Logrieco A.F."/>
            <person name="MacCabe A."/>
            <person name="Maekelae M.R."/>
            <person name="Malavazi I."/>
            <person name="Melin P."/>
            <person name="Meyer V."/>
            <person name="Mielnichuk N."/>
            <person name="Miskei M."/>
            <person name="Molnar A.P."/>
            <person name="Mule G."/>
            <person name="Ngan C.Y."/>
            <person name="Orejas M."/>
            <person name="Orosz E."/>
            <person name="Ouedraogo J.P."/>
            <person name="Overkamp K.M."/>
            <person name="Park H.-S."/>
            <person name="Perrone G."/>
            <person name="Piumi F."/>
            <person name="Punt P.J."/>
            <person name="Ram A.F."/>
            <person name="Ramon A."/>
            <person name="Rauscher S."/>
            <person name="Record E."/>
            <person name="Riano-Pachon D.M."/>
            <person name="Robert V."/>
            <person name="Roehrig J."/>
            <person name="Ruller R."/>
            <person name="Salamov A."/>
            <person name="Salih N.S."/>
            <person name="Samson R.A."/>
            <person name="Sandor E."/>
            <person name="Sanguinetti M."/>
            <person name="Schuetze T."/>
            <person name="Sepcic K."/>
            <person name="Shelest E."/>
            <person name="Sherlock G."/>
            <person name="Sophianopoulou V."/>
            <person name="Squina F.M."/>
            <person name="Sun H."/>
            <person name="Susca A."/>
            <person name="Todd R.B."/>
            <person name="Tsang A."/>
            <person name="Unkles S.E."/>
            <person name="van de Wiele N."/>
            <person name="van Rossen-Uffink D."/>
            <person name="Oliveira J.V."/>
            <person name="Vesth T.C."/>
            <person name="Visser J."/>
            <person name="Yu J.-H."/>
            <person name="Zhou M."/>
            <person name="Andersen M.R."/>
            <person name="Archer D.B."/>
            <person name="Baker S.E."/>
            <person name="Benoit I."/>
            <person name="Brakhage A.A."/>
            <person name="Braus G.H."/>
            <person name="Fischer R."/>
            <person name="Frisvad J.C."/>
            <person name="Goldman G.H."/>
            <person name="Houbraken J."/>
            <person name="Oakley B."/>
            <person name="Pocsi I."/>
            <person name="Scazzocchio C."/>
            <person name="Seiboth B."/>
            <person name="vanKuyk P.A."/>
            <person name="Wortman J."/>
            <person name="Dyer P.S."/>
            <person name="Grigoriev I.V."/>
        </authorList>
    </citation>
    <scope>NUCLEOTIDE SEQUENCE [LARGE SCALE GENOMIC DNA]</scope>
    <source>
        <strain evidence="2">CBS 593.65</strain>
    </source>
</reference>
<accession>A0A1L9T685</accession>
<dbReference type="STRING" id="1036612.A0A1L9T685"/>
<evidence type="ECO:0000313" key="1">
    <source>
        <dbReference type="EMBL" id="OJJ54885.1"/>
    </source>
</evidence>
<dbReference type="GeneID" id="63758910"/>
<dbReference type="VEuPathDB" id="FungiDB:ASPSYDRAFT_159547"/>
<protein>
    <submittedName>
        <fullName evidence="1">Uncharacterized protein</fullName>
    </submittedName>
</protein>
<proteinExistence type="predicted"/>